<accession>A0A2S0WY64</accession>
<dbReference type="InterPro" id="IPR036196">
    <property type="entry name" value="Ptyr_pPase_sf"/>
</dbReference>
<dbReference type="OrthoDB" id="9784339at2"/>
<feature type="domain" description="Phosphotyrosine protein phosphatase I" evidence="5">
    <location>
        <begin position="3"/>
        <end position="201"/>
    </location>
</feature>
<feature type="active site" description="Nucleophile" evidence="4">
    <location>
        <position position="9"/>
    </location>
</feature>
<organism evidence="6 7">
    <name type="scientific">Agromyces badenianii</name>
    <dbReference type="NCBI Taxonomy" id="2080742"/>
    <lineage>
        <taxon>Bacteria</taxon>
        <taxon>Bacillati</taxon>
        <taxon>Actinomycetota</taxon>
        <taxon>Actinomycetes</taxon>
        <taxon>Micrococcales</taxon>
        <taxon>Microbacteriaceae</taxon>
        <taxon>Agromyces</taxon>
    </lineage>
</organism>
<keyword evidence="7" id="KW-1185">Reference proteome</keyword>
<dbReference type="SUPFAM" id="SSF52788">
    <property type="entry name" value="Phosphotyrosine protein phosphatases I"/>
    <property type="match status" value="1"/>
</dbReference>
<dbReference type="PANTHER" id="PTHR11717">
    <property type="entry name" value="LOW MOLECULAR WEIGHT PROTEIN TYROSINE PHOSPHATASE"/>
    <property type="match status" value="1"/>
</dbReference>
<dbReference type="Gene3D" id="3.40.50.2300">
    <property type="match status" value="1"/>
</dbReference>
<keyword evidence="2" id="KW-0378">Hydrolase</keyword>
<dbReference type="SMART" id="SM00226">
    <property type="entry name" value="LMWPc"/>
    <property type="match status" value="1"/>
</dbReference>
<reference evidence="6 7" key="1">
    <citation type="submission" date="2018-04" db="EMBL/GenBank/DDBJ databases">
        <authorList>
            <person name="Li J."/>
        </authorList>
    </citation>
    <scope>NUCLEOTIDE SEQUENCE [LARGE SCALE GENOMIC DNA]</scope>
    <source>
        <strain evidence="7">30A</strain>
    </source>
</reference>
<protein>
    <submittedName>
        <fullName evidence="6">Low molecular weight phosphatase family protein</fullName>
    </submittedName>
</protein>
<evidence type="ECO:0000256" key="2">
    <source>
        <dbReference type="ARBA" id="ARBA00022801"/>
    </source>
</evidence>
<dbReference type="AlphaFoldDB" id="A0A2S0WY64"/>
<evidence type="ECO:0000256" key="4">
    <source>
        <dbReference type="PIRSR" id="PIRSR617867-1"/>
    </source>
</evidence>
<gene>
    <name evidence="6" type="ORF">DCE93_11260</name>
</gene>
<dbReference type="InterPro" id="IPR050438">
    <property type="entry name" value="LMW_PTPase"/>
</dbReference>
<dbReference type="Pfam" id="PF01451">
    <property type="entry name" value="LMWPc"/>
    <property type="match status" value="1"/>
</dbReference>
<feature type="active site" evidence="4">
    <location>
        <position position="15"/>
    </location>
</feature>
<evidence type="ECO:0000256" key="1">
    <source>
        <dbReference type="ARBA" id="ARBA00011063"/>
    </source>
</evidence>
<evidence type="ECO:0000313" key="6">
    <source>
        <dbReference type="EMBL" id="AWB96154.1"/>
    </source>
</evidence>
<evidence type="ECO:0000259" key="5">
    <source>
        <dbReference type="SMART" id="SM00226"/>
    </source>
</evidence>
<dbReference type="PANTHER" id="PTHR11717:SF31">
    <property type="entry name" value="LOW MOLECULAR WEIGHT PROTEIN-TYROSINE-PHOSPHATASE ETP-RELATED"/>
    <property type="match status" value="1"/>
</dbReference>
<dbReference type="Proteomes" id="UP000244729">
    <property type="component" value="Chromosome"/>
</dbReference>
<proteinExistence type="inferred from homology"/>
<dbReference type="KEGG" id="agm:DCE93_11260"/>
<keyword evidence="3" id="KW-0904">Protein phosphatase</keyword>
<dbReference type="InterPro" id="IPR017867">
    <property type="entry name" value="Tyr_phospatase_low_mol_wt"/>
</dbReference>
<dbReference type="GO" id="GO:0004725">
    <property type="term" value="F:protein tyrosine phosphatase activity"/>
    <property type="evidence" value="ECO:0007669"/>
    <property type="project" value="InterPro"/>
</dbReference>
<comment type="similarity">
    <text evidence="1">Belongs to the low molecular weight phosphotyrosine protein phosphatase family.</text>
</comment>
<dbReference type="InterPro" id="IPR023485">
    <property type="entry name" value="Ptyr_pPase"/>
</dbReference>
<evidence type="ECO:0000256" key="3">
    <source>
        <dbReference type="ARBA" id="ARBA00022912"/>
    </source>
</evidence>
<evidence type="ECO:0000313" key="7">
    <source>
        <dbReference type="Proteomes" id="UP000244729"/>
    </source>
</evidence>
<name>A0A2S0WY64_9MICO</name>
<dbReference type="EMBL" id="CP028913">
    <property type="protein sequence ID" value="AWB96154.1"/>
    <property type="molecule type" value="Genomic_DNA"/>
</dbReference>
<sequence>MSFRILTVCTGNICRSPLAEQLLRRELAGIEGVTVASAGTVALVGHGMTPEAQTISTRLGATDASAHVARLLTEQFIAESDLVLGLAREHRRAVVELVPAATRHTFTLREFGRLAASVTDADLDASVSPFAGPVEAGLSSAARIASNLKIAVQAAASLRGVVEPLESPDDADVIDPYGQPVAVYEESTAQLVPALQATVSLLARAAQLTQAHR</sequence>
<dbReference type="RefSeq" id="WP_108595959.1">
    <property type="nucleotide sequence ID" value="NZ_CP028913.1"/>
</dbReference>
<dbReference type="PRINTS" id="PR00719">
    <property type="entry name" value="LMWPTPASE"/>
</dbReference>